<dbReference type="PROSITE" id="PS50222">
    <property type="entry name" value="EF_HAND_2"/>
    <property type="match status" value="3"/>
</dbReference>
<evidence type="ECO:0000313" key="3">
    <source>
        <dbReference type="Proteomes" id="UP000085678"/>
    </source>
</evidence>
<proteinExistence type="predicted"/>
<dbReference type="AlphaFoldDB" id="A0A1S3HD02"/>
<dbReference type="CDD" id="cd00051">
    <property type="entry name" value="EFh"/>
    <property type="match status" value="1"/>
</dbReference>
<dbReference type="KEGG" id="lak:106153842"/>
<gene>
    <name evidence="4" type="primary">LOC106153842</name>
</gene>
<dbReference type="SUPFAM" id="SSF47473">
    <property type="entry name" value="EF-hand"/>
    <property type="match status" value="1"/>
</dbReference>
<dbReference type="Gene3D" id="1.10.238.10">
    <property type="entry name" value="EF-hand"/>
    <property type="match status" value="1"/>
</dbReference>
<dbReference type="SMART" id="SM00054">
    <property type="entry name" value="EFh"/>
    <property type="match status" value="3"/>
</dbReference>
<dbReference type="PROSITE" id="PS00018">
    <property type="entry name" value="EF_HAND_1"/>
    <property type="match status" value="2"/>
</dbReference>
<dbReference type="InterPro" id="IPR018247">
    <property type="entry name" value="EF_Hand_1_Ca_BS"/>
</dbReference>
<keyword evidence="1" id="KW-0106">Calcium</keyword>
<sequence length="247" mass="28231">MLRAVSRVVPQMVRSAAANAPNMVVRPAAISLVRTMMEGVAKGKKLNQFQKSKLKRKFDLYDIDDDGFVEREDYDNYIAKIKEAYDLKDGDPLLRAFEMEFDAHWQKMLKFMDENKDGQLSIDEWLDYYPSITSTSKAKTPENLPTFLLTLADAFFALMDTKKDGFIDAEEYSEFWTKFDKRAPVDIATAKEHLAHLTKNGKYGMDLAHFREVYADYTWSKDPDSFGRYAYGPLDIAGDSGSDSDSD</sequence>
<dbReference type="Proteomes" id="UP000085678">
    <property type="component" value="Unplaced"/>
</dbReference>
<dbReference type="Pfam" id="PF13499">
    <property type="entry name" value="EF-hand_7"/>
    <property type="match status" value="1"/>
</dbReference>
<protein>
    <submittedName>
        <fullName evidence="4">Sarcoplasmic calcium-binding protein, beta chain</fullName>
    </submittedName>
</protein>
<dbReference type="InParanoid" id="A0A1S3HD02"/>
<evidence type="ECO:0000259" key="2">
    <source>
        <dbReference type="PROSITE" id="PS50222"/>
    </source>
</evidence>
<dbReference type="GO" id="GO:0005509">
    <property type="term" value="F:calcium ion binding"/>
    <property type="evidence" value="ECO:0007669"/>
    <property type="project" value="InterPro"/>
</dbReference>
<evidence type="ECO:0000256" key="1">
    <source>
        <dbReference type="ARBA" id="ARBA00022837"/>
    </source>
</evidence>
<feature type="domain" description="EF-hand" evidence="2">
    <location>
        <begin position="100"/>
        <end position="135"/>
    </location>
</feature>
<dbReference type="GeneID" id="106153842"/>
<feature type="domain" description="EF-hand" evidence="2">
    <location>
        <begin position="147"/>
        <end position="182"/>
    </location>
</feature>
<evidence type="ECO:0000313" key="4">
    <source>
        <dbReference type="RefSeq" id="XP_013383406.1"/>
    </source>
</evidence>
<dbReference type="OrthoDB" id="9974725at2759"/>
<dbReference type="STRING" id="7574.A0A1S3HD02"/>
<feature type="domain" description="EF-hand" evidence="2">
    <location>
        <begin position="49"/>
        <end position="84"/>
    </location>
</feature>
<keyword evidence="3" id="KW-1185">Reference proteome</keyword>
<dbReference type="InterPro" id="IPR011992">
    <property type="entry name" value="EF-hand-dom_pair"/>
</dbReference>
<dbReference type="InterPro" id="IPR002048">
    <property type="entry name" value="EF_hand_dom"/>
</dbReference>
<dbReference type="Pfam" id="PF13202">
    <property type="entry name" value="EF-hand_5"/>
    <property type="match status" value="1"/>
</dbReference>
<organism evidence="3 4">
    <name type="scientific">Lingula anatina</name>
    <name type="common">Brachiopod</name>
    <name type="synonym">Lingula unguis</name>
    <dbReference type="NCBI Taxonomy" id="7574"/>
    <lineage>
        <taxon>Eukaryota</taxon>
        <taxon>Metazoa</taxon>
        <taxon>Spiralia</taxon>
        <taxon>Lophotrochozoa</taxon>
        <taxon>Brachiopoda</taxon>
        <taxon>Linguliformea</taxon>
        <taxon>Lingulata</taxon>
        <taxon>Lingulida</taxon>
        <taxon>Linguloidea</taxon>
        <taxon>Lingulidae</taxon>
        <taxon>Lingula</taxon>
    </lineage>
</organism>
<dbReference type="RefSeq" id="XP_013383406.1">
    <property type="nucleotide sequence ID" value="XM_013527952.2"/>
</dbReference>
<accession>A0A1S3HD02</accession>
<name>A0A1S3HD02_LINAN</name>
<reference evidence="4" key="1">
    <citation type="submission" date="2025-08" db="UniProtKB">
        <authorList>
            <consortium name="RefSeq"/>
        </authorList>
    </citation>
    <scope>IDENTIFICATION</scope>
    <source>
        <tissue evidence="4">Gonads</tissue>
    </source>
</reference>